<feature type="transmembrane region" description="Helical" evidence="1">
    <location>
        <begin position="126"/>
        <end position="151"/>
    </location>
</feature>
<feature type="transmembrane region" description="Helical" evidence="1">
    <location>
        <begin position="186"/>
        <end position="204"/>
    </location>
</feature>
<keyword evidence="1" id="KW-0472">Membrane</keyword>
<dbReference type="EMBL" id="BMHP01000003">
    <property type="protein sequence ID" value="GGD84725.1"/>
    <property type="molecule type" value="Genomic_DNA"/>
</dbReference>
<evidence type="ECO:0000313" key="2">
    <source>
        <dbReference type="EMBL" id="GGD84725.1"/>
    </source>
</evidence>
<name>A0A917E0J2_9BACL</name>
<proteinExistence type="predicted"/>
<gene>
    <name evidence="2" type="ORF">GCM10010911_48880</name>
</gene>
<organism evidence="2 3">
    <name type="scientific">Paenibacillus nasutitermitis</name>
    <dbReference type="NCBI Taxonomy" id="1652958"/>
    <lineage>
        <taxon>Bacteria</taxon>
        <taxon>Bacillati</taxon>
        <taxon>Bacillota</taxon>
        <taxon>Bacilli</taxon>
        <taxon>Bacillales</taxon>
        <taxon>Paenibacillaceae</taxon>
        <taxon>Paenibacillus</taxon>
    </lineage>
</organism>
<evidence type="ECO:0000256" key="1">
    <source>
        <dbReference type="SAM" id="Phobius"/>
    </source>
</evidence>
<dbReference type="AlphaFoldDB" id="A0A917E0J2"/>
<keyword evidence="1" id="KW-0812">Transmembrane</keyword>
<feature type="transmembrane region" description="Helical" evidence="1">
    <location>
        <begin position="233"/>
        <end position="255"/>
    </location>
</feature>
<accession>A0A917E0J2</accession>
<dbReference type="GO" id="GO:0140359">
    <property type="term" value="F:ABC-type transporter activity"/>
    <property type="evidence" value="ECO:0007669"/>
    <property type="project" value="InterPro"/>
</dbReference>
<dbReference type="GO" id="GO:0005886">
    <property type="term" value="C:plasma membrane"/>
    <property type="evidence" value="ECO:0007669"/>
    <property type="project" value="UniProtKB-SubCell"/>
</dbReference>
<keyword evidence="3" id="KW-1185">Reference proteome</keyword>
<dbReference type="RefSeq" id="WP_188995844.1">
    <property type="nucleotide sequence ID" value="NZ_BMHP01000003.1"/>
</dbReference>
<dbReference type="Proteomes" id="UP000612456">
    <property type="component" value="Unassembled WGS sequence"/>
</dbReference>
<feature type="transmembrane region" description="Helical" evidence="1">
    <location>
        <begin position="163"/>
        <end position="181"/>
    </location>
</feature>
<keyword evidence="1" id="KW-1133">Transmembrane helix</keyword>
<reference evidence="2" key="2">
    <citation type="submission" date="2020-09" db="EMBL/GenBank/DDBJ databases">
        <authorList>
            <person name="Sun Q."/>
            <person name="Zhou Y."/>
        </authorList>
    </citation>
    <scope>NUCLEOTIDE SEQUENCE</scope>
    <source>
        <strain evidence="2">CGMCC 1.15178</strain>
    </source>
</reference>
<dbReference type="Pfam" id="PF12679">
    <property type="entry name" value="ABC2_membrane_2"/>
    <property type="match status" value="1"/>
</dbReference>
<feature type="transmembrane region" description="Helical" evidence="1">
    <location>
        <begin position="21"/>
        <end position="39"/>
    </location>
</feature>
<comment type="caution">
    <text evidence="2">The sequence shown here is derived from an EMBL/GenBank/DDBJ whole genome shotgun (WGS) entry which is preliminary data.</text>
</comment>
<sequence length="263" mass="29142">MSMRRWSVLLKKEWLEANRSYKLLWLPVVFVLLGMMQPLTTYYLPQILQIAGGLPEGMNLTLPSYTAAEVLSSTLTSQFDQMGLIIMVIGMMGLIVSDKNNGMLTFILTRNTTLAEYLMSKWISQAVIVAAAIVSGFIVACFYTTYLYGFVSWGRIAAGLGVYYVWFLFILTLTLMLGAVFSRSSAVAVLGIVILILMRASTAFQTEFQMFNPAYLTNQAVSIITTGDALPHLLITAAAALVLILVLLFCSFSYLSRKELPSM</sequence>
<feature type="transmembrane region" description="Helical" evidence="1">
    <location>
        <begin position="79"/>
        <end position="96"/>
    </location>
</feature>
<evidence type="ECO:0000313" key="3">
    <source>
        <dbReference type="Proteomes" id="UP000612456"/>
    </source>
</evidence>
<protein>
    <submittedName>
        <fullName evidence="2">ABC transporter permease</fullName>
    </submittedName>
</protein>
<reference evidence="2" key="1">
    <citation type="journal article" date="2014" name="Int. J. Syst. Evol. Microbiol.">
        <title>Complete genome sequence of Corynebacterium casei LMG S-19264T (=DSM 44701T), isolated from a smear-ripened cheese.</title>
        <authorList>
            <consortium name="US DOE Joint Genome Institute (JGI-PGF)"/>
            <person name="Walter F."/>
            <person name="Albersmeier A."/>
            <person name="Kalinowski J."/>
            <person name="Ruckert C."/>
        </authorList>
    </citation>
    <scope>NUCLEOTIDE SEQUENCE</scope>
    <source>
        <strain evidence="2">CGMCC 1.15178</strain>
    </source>
</reference>